<dbReference type="AlphaFoldDB" id="A0A1Q9AMN6"/>
<dbReference type="EMBL" id="MKIO01000021">
    <property type="protein sequence ID" value="OLP56652.1"/>
    <property type="molecule type" value="Genomic_DNA"/>
</dbReference>
<reference evidence="1 2" key="1">
    <citation type="submission" date="2016-09" db="EMBL/GenBank/DDBJ databases">
        <title>Rhizobium sp. nov., a novel species isolated from the rice rhizosphere.</title>
        <authorList>
            <person name="Zhao J."/>
            <person name="Zhang X."/>
        </authorList>
    </citation>
    <scope>NUCLEOTIDE SEQUENCE [LARGE SCALE GENOMIC DNA]</scope>
    <source>
        <strain evidence="1 2">MH17</strain>
    </source>
</reference>
<comment type="caution">
    <text evidence="1">The sequence shown here is derived from an EMBL/GenBank/DDBJ whole genome shotgun (WGS) entry which is preliminary data.</text>
</comment>
<accession>A0A1Q9AMN6</accession>
<evidence type="ECO:0000313" key="1">
    <source>
        <dbReference type="EMBL" id="OLP56652.1"/>
    </source>
</evidence>
<organism evidence="1 2">
    <name type="scientific">Xaviernesmea rhizosphaerae</name>
    <dbReference type="NCBI Taxonomy" id="1672749"/>
    <lineage>
        <taxon>Bacteria</taxon>
        <taxon>Pseudomonadati</taxon>
        <taxon>Pseudomonadota</taxon>
        <taxon>Alphaproteobacteria</taxon>
        <taxon>Hyphomicrobiales</taxon>
        <taxon>Rhizobiaceae</taxon>
        <taxon>Rhizobium/Agrobacterium group</taxon>
        <taxon>Xaviernesmea</taxon>
    </lineage>
</organism>
<dbReference type="STRING" id="1672749.BJF92_11220"/>
<name>A0A1Q9AMN6_9HYPH</name>
<proteinExistence type="predicted"/>
<dbReference type="Proteomes" id="UP000186143">
    <property type="component" value="Unassembled WGS sequence"/>
</dbReference>
<sequence>MCARSPYHGDNSRTVSALGDLQPTVFGVEGRRLDLRTLERSPGPGRIVFSCGALIAHPLYGETWCVMTYELPRQKNAAKAALAELEACARDGRPTPARAAWDRYCAEKAAAKATRASAPARHVHSTGQFDLLGALL</sequence>
<protein>
    <submittedName>
        <fullName evidence="1">Uncharacterized protein</fullName>
    </submittedName>
</protein>
<evidence type="ECO:0000313" key="2">
    <source>
        <dbReference type="Proteomes" id="UP000186143"/>
    </source>
</evidence>
<gene>
    <name evidence="1" type="ORF">BJF92_11220</name>
</gene>